<dbReference type="Proteomes" id="UP000184476">
    <property type="component" value="Unassembled WGS sequence"/>
</dbReference>
<evidence type="ECO:0000313" key="3">
    <source>
        <dbReference type="Proteomes" id="UP000184476"/>
    </source>
</evidence>
<dbReference type="OrthoDB" id="9808762at2"/>
<dbReference type="InterPro" id="IPR036390">
    <property type="entry name" value="WH_DNA-bd_sf"/>
</dbReference>
<evidence type="ECO:0000313" key="2">
    <source>
        <dbReference type="EMBL" id="SHF38748.1"/>
    </source>
</evidence>
<reference evidence="2 3" key="1">
    <citation type="submission" date="2016-11" db="EMBL/GenBank/DDBJ databases">
        <authorList>
            <person name="Jaros S."/>
            <person name="Januszkiewicz K."/>
            <person name="Wedrychowicz H."/>
        </authorList>
    </citation>
    <scope>NUCLEOTIDE SEQUENCE [LARGE SCALE GENOMIC DNA]</scope>
    <source>
        <strain evidence="2 3">DSM 44666</strain>
    </source>
</reference>
<dbReference type="AlphaFoldDB" id="A0A1M5B8H5"/>
<dbReference type="PANTHER" id="PTHR43252:SF7">
    <property type="entry name" value="TRANSCRIPTIONAL REGULATOR YQJI"/>
    <property type="match status" value="1"/>
</dbReference>
<dbReference type="InterPro" id="IPR005149">
    <property type="entry name" value="Tscrpt_reg_PadR_N"/>
</dbReference>
<dbReference type="PANTHER" id="PTHR43252">
    <property type="entry name" value="TRANSCRIPTIONAL REGULATOR YQJI"/>
    <property type="match status" value="1"/>
</dbReference>
<keyword evidence="2" id="KW-0238">DNA-binding</keyword>
<name>A0A1M5B8H5_9BACL</name>
<organism evidence="2 3">
    <name type="scientific">Seinonella peptonophila</name>
    <dbReference type="NCBI Taxonomy" id="112248"/>
    <lineage>
        <taxon>Bacteria</taxon>
        <taxon>Bacillati</taxon>
        <taxon>Bacillota</taxon>
        <taxon>Bacilli</taxon>
        <taxon>Bacillales</taxon>
        <taxon>Thermoactinomycetaceae</taxon>
        <taxon>Seinonella</taxon>
    </lineage>
</organism>
<dbReference type="STRING" id="112248.SAMN05444392_11937"/>
<evidence type="ECO:0000259" key="1">
    <source>
        <dbReference type="Pfam" id="PF03551"/>
    </source>
</evidence>
<dbReference type="InterPro" id="IPR036388">
    <property type="entry name" value="WH-like_DNA-bd_sf"/>
</dbReference>
<dbReference type="Gene3D" id="1.10.10.10">
    <property type="entry name" value="Winged helix-like DNA-binding domain superfamily/Winged helix DNA-binding domain"/>
    <property type="match status" value="1"/>
</dbReference>
<dbReference type="SUPFAM" id="SSF46785">
    <property type="entry name" value="Winged helix' DNA-binding domain"/>
    <property type="match status" value="1"/>
</dbReference>
<gene>
    <name evidence="2" type="ORF">SAMN05444392_11937</name>
</gene>
<dbReference type="Pfam" id="PF03551">
    <property type="entry name" value="PadR"/>
    <property type="match status" value="1"/>
</dbReference>
<sequence>MNTTQLLVLGAIALRKQTHGYVVYRELIEWRVDSWACIKPGSIYHALTQLEKKQYIKPIKKEPGEKGGARTLYAITDKGNVVLKKGIKKALESLEMDQYSAGIAMRRLIPHDVLLQTQRKRLENLNSIHQFMCTLPKKEGGSPAEEPSLVNYWTGFFEYNIQHVQAFIKNVENEVKHEG</sequence>
<dbReference type="GO" id="GO:0003677">
    <property type="term" value="F:DNA binding"/>
    <property type="evidence" value="ECO:0007669"/>
    <property type="project" value="UniProtKB-KW"/>
</dbReference>
<keyword evidence="3" id="KW-1185">Reference proteome</keyword>
<proteinExistence type="predicted"/>
<dbReference type="EMBL" id="FQVL01000019">
    <property type="protein sequence ID" value="SHF38748.1"/>
    <property type="molecule type" value="Genomic_DNA"/>
</dbReference>
<protein>
    <submittedName>
        <fullName evidence="2">DNA-binding transcriptional regulator, PadR family</fullName>
    </submittedName>
</protein>
<dbReference type="RefSeq" id="WP_073158180.1">
    <property type="nucleotide sequence ID" value="NZ_FQVL01000019.1"/>
</dbReference>
<accession>A0A1M5B8H5</accession>
<feature type="domain" description="Transcription regulator PadR N-terminal" evidence="1">
    <location>
        <begin position="9"/>
        <end position="84"/>
    </location>
</feature>